<feature type="domain" description="UspA" evidence="2">
    <location>
        <begin position="68"/>
        <end position="206"/>
    </location>
</feature>
<dbReference type="PANTHER" id="PTHR46268">
    <property type="entry name" value="STRESS RESPONSE PROTEIN NHAX"/>
    <property type="match status" value="1"/>
</dbReference>
<gene>
    <name evidence="3" type="ORF">SAMN06265379_10459</name>
</gene>
<keyword evidence="4" id="KW-1185">Reference proteome</keyword>
<dbReference type="Gene3D" id="3.40.50.620">
    <property type="entry name" value="HUPs"/>
    <property type="match status" value="2"/>
</dbReference>
<name>A0A521CZ37_SACCC</name>
<accession>A0A521CZ37</accession>
<dbReference type="Pfam" id="PF00582">
    <property type="entry name" value="Usp"/>
    <property type="match status" value="1"/>
</dbReference>
<dbReference type="InterPro" id="IPR006016">
    <property type="entry name" value="UspA"/>
</dbReference>
<dbReference type="Proteomes" id="UP000319040">
    <property type="component" value="Unassembled WGS sequence"/>
</dbReference>
<dbReference type="CDD" id="cd00293">
    <property type="entry name" value="USP-like"/>
    <property type="match status" value="1"/>
</dbReference>
<evidence type="ECO:0000256" key="1">
    <source>
        <dbReference type="ARBA" id="ARBA00008791"/>
    </source>
</evidence>
<dbReference type="EMBL" id="FXTB01000004">
    <property type="protein sequence ID" value="SMO64717.1"/>
    <property type="molecule type" value="Genomic_DNA"/>
</dbReference>
<dbReference type="InterPro" id="IPR006015">
    <property type="entry name" value="Universal_stress_UspA"/>
</dbReference>
<organism evidence="3 4">
    <name type="scientific">Saccharicrinis carchari</name>
    <dbReference type="NCBI Taxonomy" id="1168039"/>
    <lineage>
        <taxon>Bacteria</taxon>
        <taxon>Pseudomonadati</taxon>
        <taxon>Bacteroidota</taxon>
        <taxon>Bacteroidia</taxon>
        <taxon>Marinilabiliales</taxon>
        <taxon>Marinilabiliaceae</taxon>
        <taxon>Saccharicrinis</taxon>
    </lineage>
</organism>
<comment type="similarity">
    <text evidence="1">Belongs to the universal stress protein A family.</text>
</comment>
<evidence type="ECO:0000259" key="2">
    <source>
        <dbReference type="Pfam" id="PF00582"/>
    </source>
</evidence>
<protein>
    <submittedName>
        <fullName evidence="3">Nucleotide-binding universal stress protein, UspA family</fullName>
    </submittedName>
</protein>
<dbReference type="InterPro" id="IPR014729">
    <property type="entry name" value="Rossmann-like_a/b/a_fold"/>
</dbReference>
<dbReference type="SUPFAM" id="SSF52402">
    <property type="entry name" value="Adenine nucleotide alpha hydrolases-like"/>
    <property type="match status" value="2"/>
</dbReference>
<proteinExistence type="inferred from homology"/>
<dbReference type="PRINTS" id="PR01438">
    <property type="entry name" value="UNVRSLSTRESS"/>
</dbReference>
<dbReference type="PANTHER" id="PTHR46268:SF6">
    <property type="entry name" value="UNIVERSAL STRESS PROTEIN UP12"/>
    <property type="match status" value="1"/>
</dbReference>
<evidence type="ECO:0000313" key="4">
    <source>
        <dbReference type="Proteomes" id="UP000319040"/>
    </source>
</evidence>
<reference evidence="3 4" key="1">
    <citation type="submission" date="2017-05" db="EMBL/GenBank/DDBJ databases">
        <authorList>
            <person name="Varghese N."/>
            <person name="Submissions S."/>
        </authorList>
    </citation>
    <scope>NUCLEOTIDE SEQUENCE [LARGE SCALE GENOMIC DNA]</scope>
    <source>
        <strain evidence="3 4">DSM 27040</strain>
    </source>
</reference>
<sequence>MILAEVELQLRKAHPILRQITNASCFMPFRTNATILFNRRFAVTCFSPRYPVTGSFIVLIDDIKFMAMKNILILTDFSSTARNAALYALKMFDNDSDVVFKLLNAYDLEFSGSPYVMQVKEEMAYESKKGLKQELKVLNQSFPSADIEVLSTFGTLIDVIHDYIAKHHPHLIVLGCRGESALENFLLGSNAYEVIKNIKAPILVIPKSAEFKKPKKIVFATDLKDIKNKDVTTPIRDLLERFGSELVFVNVLDDEYVNRLDAENRITTHFPNTDLTFNFIEGDDVSKTIFKFMHENDAEIVAMVRRDVSFFDRIFHPSLTKKMVLQPEYPMLVLHDDLE</sequence>
<evidence type="ECO:0000313" key="3">
    <source>
        <dbReference type="EMBL" id="SMO64717.1"/>
    </source>
</evidence>
<dbReference type="AlphaFoldDB" id="A0A521CZ37"/>